<feature type="domain" description="RNase H type-1" evidence="1">
    <location>
        <begin position="93"/>
        <end position="158"/>
    </location>
</feature>
<evidence type="ECO:0000259" key="1">
    <source>
        <dbReference type="Pfam" id="PF13456"/>
    </source>
</evidence>
<name>A0A8K0MGB4_9ROSA</name>
<dbReference type="EMBL" id="VOIH02000006">
    <property type="protein sequence ID" value="KAF3445279.1"/>
    <property type="molecule type" value="Genomic_DNA"/>
</dbReference>
<dbReference type="AlphaFoldDB" id="A0A8K0MGB4"/>
<comment type="caution">
    <text evidence="2">The sequence shown here is derived from an EMBL/GenBank/DDBJ whole genome shotgun (WGS) entry which is preliminary data.</text>
</comment>
<protein>
    <recommendedName>
        <fullName evidence="1">RNase H type-1 domain-containing protein</fullName>
    </recommendedName>
</protein>
<organism evidence="2 3">
    <name type="scientific">Rhamnella rubrinervis</name>
    <dbReference type="NCBI Taxonomy" id="2594499"/>
    <lineage>
        <taxon>Eukaryota</taxon>
        <taxon>Viridiplantae</taxon>
        <taxon>Streptophyta</taxon>
        <taxon>Embryophyta</taxon>
        <taxon>Tracheophyta</taxon>
        <taxon>Spermatophyta</taxon>
        <taxon>Magnoliopsida</taxon>
        <taxon>eudicotyledons</taxon>
        <taxon>Gunneridae</taxon>
        <taxon>Pentapetalae</taxon>
        <taxon>rosids</taxon>
        <taxon>fabids</taxon>
        <taxon>Rosales</taxon>
        <taxon>Rhamnaceae</taxon>
        <taxon>rhamnoid group</taxon>
        <taxon>Rhamneae</taxon>
        <taxon>Rhamnella</taxon>
    </lineage>
</organism>
<dbReference type="InterPro" id="IPR002156">
    <property type="entry name" value="RNaseH_domain"/>
</dbReference>
<sequence length="170" mass="19059">MRFKQGKKVADLSKEETNEELLLEICEPSLCFSNLKSPVACFFGKNQWPAFVCEDKLLWTGKNNGVFLVKESYLALIRMDSSLRKGICGLSYEDAALALVLRDCNGKVIFLATKFDKASSRAEAELKGLAWALETTQVQGWKNLIWSTGAENIVKDIKPTLEPLKWHTGI</sequence>
<dbReference type="Proteomes" id="UP000796880">
    <property type="component" value="Unassembled WGS sequence"/>
</dbReference>
<dbReference type="GO" id="GO:0003676">
    <property type="term" value="F:nucleic acid binding"/>
    <property type="evidence" value="ECO:0007669"/>
    <property type="project" value="InterPro"/>
</dbReference>
<proteinExistence type="predicted"/>
<evidence type="ECO:0000313" key="3">
    <source>
        <dbReference type="Proteomes" id="UP000796880"/>
    </source>
</evidence>
<dbReference type="GO" id="GO:0004523">
    <property type="term" value="F:RNA-DNA hybrid ribonuclease activity"/>
    <property type="evidence" value="ECO:0007669"/>
    <property type="project" value="InterPro"/>
</dbReference>
<gene>
    <name evidence="2" type="ORF">FNV43_RR14974</name>
</gene>
<dbReference type="OrthoDB" id="588006at2759"/>
<dbReference type="Pfam" id="PF13456">
    <property type="entry name" value="RVT_3"/>
    <property type="match status" value="1"/>
</dbReference>
<evidence type="ECO:0000313" key="2">
    <source>
        <dbReference type="EMBL" id="KAF3445279.1"/>
    </source>
</evidence>
<reference evidence="2" key="1">
    <citation type="submission" date="2020-03" db="EMBL/GenBank/DDBJ databases">
        <title>A high-quality chromosome-level genome assembly of a woody plant with both climbing and erect habits, Rhamnella rubrinervis.</title>
        <authorList>
            <person name="Lu Z."/>
            <person name="Yang Y."/>
            <person name="Zhu X."/>
            <person name="Sun Y."/>
        </authorList>
    </citation>
    <scope>NUCLEOTIDE SEQUENCE</scope>
    <source>
        <strain evidence="2">BYM</strain>
        <tissue evidence="2">Leaf</tissue>
    </source>
</reference>
<accession>A0A8K0MGB4</accession>
<keyword evidence="3" id="KW-1185">Reference proteome</keyword>